<dbReference type="InterPro" id="IPR029068">
    <property type="entry name" value="Glyas_Bleomycin-R_OHBP_Dase"/>
</dbReference>
<feature type="domain" description="VOC" evidence="2">
    <location>
        <begin position="34"/>
        <end position="150"/>
    </location>
</feature>
<dbReference type="AlphaFoldDB" id="A0A1G6RXB0"/>
<dbReference type="Gene3D" id="3.10.180.10">
    <property type="entry name" value="2,3-Dihydroxybiphenyl 1,2-Dioxygenase, domain 1"/>
    <property type="match status" value="1"/>
</dbReference>
<dbReference type="InterPro" id="IPR051332">
    <property type="entry name" value="Fosfomycin_Res_Enzymes"/>
</dbReference>
<evidence type="ECO:0000313" key="4">
    <source>
        <dbReference type="Proteomes" id="UP000199245"/>
    </source>
</evidence>
<feature type="signal peptide" evidence="1">
    <location>
        <begin position="1"/>
        <end position="29"/>
    </location>
</feature>
<dbReference type="Pfam" id="PF00903">
    <property type="entry name" value="Glyoxalase"/>
    <property type="match status" value="1"/>
</dbReference>
<gene>
    <name evidence="3" type="ORF">SAMN05216337_1007166</name>
</gene>
<proteinExistence type="predicted"/>
<reference evidence="3 4" key="1">
    <citation type="submission" date="2016-10" db="EMBL/GenBank/DDBJ databases">
        <authorList>
            <person name="de Groot N.N."/>
        </authorList>
    </citation>
    <scope>NUCLEOTIDE SEQUENCE [LARGE SCALE GENOMIC DNA]</scope>
    <source>
        <strain evidence="3 4">R5</strain>
    </source>
</reference>
<evidence type="ECO:0000313" key="3">
    <source>
        <dbReference type="EMBL" id="SDD09302.1"/>
    </source>
</evidence>
<keyword evidence="1" id="KW-0732">Signal</keyword>
<dbReference type="PANTHER" id="PTHR36113">
    <property type="entry name" value="LYASE, PUTATIVE-RELATED-RELATED"/>
    <property type="match status" value="1"/>
</dbReference>
<dbReference type="PANTHER" id="PTHR36113:SF1">
    <property type="entry name" value="GLYOXALASE_BLEOMYCIN RESISTANCE PROTEIN_DIOXYGENASE"/>
    <property type="match status" value="1"/>
</dbReference>
<protein>
    <submittedName>
        <fullName evidence="3">Catechol 2,3-dioxygenase</fullName>
    </submittedName>
</protein>
<dbReference type="CDD" id="cd06587">
    <property type="entry name" value="VOC"/>
    <property type="match status" value="1"/>
</dbReference>
<evidence type="ECO:0000259" key="2">
    <source>
        <dbReference type="PROSITE" id="PS51819"/>
    </source>
</evidence>
<dbReference type="PROSITE" id="PS51819">
    <property type="entry name" value="VOC"/>
    <property type="match status" value="1"/>
</dbReference>
<dbReference type="InterPro" id="IPR037523">
    <property type="entry name" value="VOC_core"/>
</dbReference>
<keyword evidence="3" id="KW-0560">Oxidoreductase</keyword>
<dbReference type="GO" id="GO:0051213">
    <property type="term" value="F:dioxygenase activity"/>
    <property type="evidence" value="ECO:0007669"/>
    <property type="project" value="UniProtKB-KW"/>
</dbReference>
<organism evidence="3 4">
    <name type="scientific">Bradyrhizobium brasilense</name>
    <dbReference type="NCBI Taxonomy" id="1419277"/>
    <lineage>
        <taxon>Bacteria</taxon>
        <taxon>Pseudomonadati</taxon>
        <taxon>Pseudomonadota</taxon>
        <taxon>Alphaproteobacteria</taxon>
        <taxon>Hyphomicrobiales</taxon>
        <taxon>Nitrobacteraceae</taxon>
        <taxon>Bradyrhizobium</taxon>
    </lineage>
</organism>
<evidence type="ECO:0000256" key="1">
    <source>
        <dbReference type="SAM" id="SignalP"/>
    </source>
</evidence>
<name>A0A1G6RXB0_9BRAD</name>
<keyword evidence="3" id="KW-0223">Dioxygenase</keyword>
<dbReference type="Proteomes" id="UP000199245">
    <property type="component" value="Unassembled WGS sequence"/>
</dbReference>
<accession>A0A1G6RXB0</accession>
<feature type="chain" id="PRO_5011466211" evidence="1">
    <location>
        <begin position="30"/>
        <end position="158"/>
    </location>
</feature>
<dbReference type="EMBL" id="FMZW01000007">
    <property type="protein sequence ID" value="SDD09302.1"/>
    <property type="molecule type" value="Genomic_DNA"/>
</dbReference>
<sequence>MDTMRFKSISMAMALSVLLPAAISSAARAFEMIGLDHFAVNVRSLDASTKWYSDVLGFVVLHKWNGVVMVGRGNIKVGLFERPKGEAVGDQDNKILIGHVAILVDGDKFDDALTEVKAKGIAVEGPEDTGIAYSFFVRDPDGHQIEVTSYHGKSAPKQ</sequence>
<dbReference type="RefSeq" id="WP_092082079.1">
    <property type="nucleotide sequence ID" value="NZ_FMZW01000007.1"/>
</dbReference>
<dbReference type="SUPFAM" id="SSF54593">
    <property type="entry name" value="Glyoxalase/Bleomycin resistance protein/Dihydroxybiphenyl dioxygenase"/>
    <property type="match status" value="1"/>
</dbReference>
<dbReference type="InterPro" id="IPR004360">
    <property type="entry name" value="Glyas_Fos-R_dOase_dom"/>
</dbReference>